<protein>
    <submittedName>
        <fullName evidence="2">Uncharacterized protein</fullName>
    </submittedName>
</protein>
<keyword evidence="1" id="KW-0812">Transmembrane</keyword>
<organism evidence="2 3">
    <name type="scientific">Candidatus Methanoperedens nitratireducens</name>
    <dbReference type="NCBI Taxonomy" id="1392998"/>
    <lineage>
        <taxon>Archaea</taxon>
        <taxon>Methanobacteriati</taxon>
        <taxon>Methanobacteriota</taxon>
        <taxon>Stenosarchaea group</taxon>
        <taxon>Methanomicrobia</taxon>
        <taxon>Methanosarcinales</taxon>
        <taxon>ANME-2 cluster</taxon>
        <taxon>Candidatus Methanoperedentaceae</taxon>
        <taxon>Candidatus Methanoperedens</taxon>
    </lineage>
</organism>
<dbReference type="AlphaFoldDB" id="A0A0P8CIL8"/>
<dbReference type="Proteomes" id="UP000050360">
    <property type="component" value="Unassembled WGS sequence"/>
</dbReference>
<gene>
    <name evidence="2" type="ORF">MPEBLZ_02752</name>
</gene>
<keyword evidence="1" id="KW-0472">Membrane</keyword>
<keyword evidence="1" id="KW-1133">Transmembrane helix</keyword>
<sequence>MNQYSKYRVEGQKDNAITAKSSSIKILRILGLMALISYMIVILFTWIFANLGGYVYFSAGEPVLSIKYIEWMLGFLGIFVATYYLHKELNDDILY</sequence>
<evidence type="ECO:0000256" key="1">
    <source>
        <dbReference type="SAM" id="Phobius"/>
    </source>
</evidence>
<accession>A0A0P8CIL8</accession>
<feature type="transmembrane region" description="Helical" evidence="1">
    <location>
        <begin position="29"/>
        <end position="48"/>
    </location>
</feature>
<comment type="caution">
    <text evidence="2">The sequence shown here is derived from an EMBL/GenBank/DDBJ whole genome shotgun (WGS) entry which is preliminary data.</text>
</comment>
<evidence type="ECO:0000313" key="2">
    <source>
        <dbReference type="EMBL" id="KPQ42688.1"/>
    </source>
</evidence>
<reference evidence="2 3" key="1">
    <citation type="submission" date="2015-09" db="EMBL/GenBank/DDBJ databases">
        <title>A metagenomics-based metabolic model of nitrate-dependent anaerobic oxidation of methane by Methanoperedens-like archaea.</title>
        <authorList>
            <person name="Arshad A."/>
            <person name="Speth D.R."/>
            <person name="De Graaf R.M."/>
            <person name="Op Den Camp H.J."/>
            <person name="Jetten M.S."/>
            <person name="Welte C.U."/>
        </authorList>
    </citation>
    <scope>NUCLEOTIDE SEQUENCE [LARGE SCALE GENOMIC DNA]</scope>
</reference>
<dbReference type="EMBL" id="LKCM01000210">
    <property type="protein sequence ID" value="KPQ42688.1"/>
    <property type="molecule type" value="Genomic_DNA"/>
</dbReference>
<proteinExistence type="predicted"/>
<feature type="transmembrane region" description="Helical" evidence="1">
    <location>
        <begin position="68"/>
        <end position="85"/>
    </location>
</feature>
<evidence type="ECO:0000313" key="3">
    <source>
        <dbReference type="Proteomes" id="UP000050360"/>
    </source>
</evidence>
<name>A0A0P8CIL8_9EURY</name>